<feature type="binding site" evidence="5">
    <location>
        <begin position="243"/>
        <end position="249"/>
    </location>
    <ligand>
        <name>S-adenosyl-L-methionine</name>
        <dbReference type="ChEBI" id="CHEBI:59789"/>
    </ligand>
</feature>
<dbReference type="InterPro" id="IPR048889">
    <property type="entry name" value="NSUN5_RCM1_N"/>
</dbReference>
<comment type="similarity">
    <text evidence="5">Belongs to the class I-like SAM-binding methyltransferase superfamily. RsmB/NOP family.</text>
</comment>
<dbReference type="PANTHER" id="PTHR22807:SF4">
    <property type="entry name" value="28S RRNA (CYTOSINE-C(5))-METHYLTRANSFERASE"/>
    <property type="match status" value="1"/>
</dbReference>
<dbReference type="Proteomes" id="UP001219355">
    <property type="component" value="Chromosome 4"/>
</dbReference>
<feature type="binding site" evidence="5">
    <location>
        <position position="320"/>
    </location>
    <ligand>
        <name>S-adenosyl-L-methionine</name>
        <dbReference type="ChEBI" id="CHEBI:59789"/>
    </ligand>
</feature>
<dbReference type="InterPro" id="IPR049561">
    <property type="entry name" value="NSUN5_7_fdxn-like"/>
</dbReference>
<dbReference type="Pfam" id="PF21148">
    <property type="entry name" value="NSUN5_fdxn-like"/>
    <property type="match status" value="1"/>
</dbReference>
<protein>
    <submittedName>
        <fullName evidence="8">SAM-dependent RNA methyltransferase</fullName>
        <ecNumber evidence="8">2.1.1.311</ecNumber>
    </submittedName>
</protein>
<feature type="region of interest" description="Disordered" evidence="6">
    <location>
        <begin position="523"/>
        <end position="552"/>
    </location>
</feature>
<name>A0AAF0IKI8_9EURO</name>
<evidence type="ECO:0000256" key="4">
    <source>
        <dbReference type="ARBA" id="ARBA00022884"/>
    </source>
</evidence>
<dbReference type="InterPro" id="IPR049560">
    <property type="entry name" value="MeTrfase_RsmB-F_NOP2_cat"/>
</dbReference>
<evidence type="ECO:0000256" key="5">
    <source>
        <dbReference type="PROSITE-ProRule" id="PRU01023"/>
    </source>
</evidence>
<dbReference type="InterPro" id="IPR023267">
    <property type="entry name" value="RCMT"/>
</dbReference>
<dbReference type="GO" id="GO:0070475">
    <property type="term" value="P:rRNA base methylation"/>
    <property type="evidence" value="ECO:0007669"/>
    <property type="project" value="TreeGrafter"/>
</dbReference>
<feature type="compositionally biased region" description="Polar residues" evidence="6">
    <location>
        <begin position="370"/>
        <end position="385"/>
    </location>
</feature>
<keyword evidence="9" id="KW-1185">Reference proteome</keyword>
<dbReference type="GO" id="GO:0008173">
    <property type="term" value="F:RNA methyltransferase activity"/>
    <property type="evidence" value="ECO:0007669"/>
    <property type="project" value="InterPro"/>
</dbReference>
<keyword evidence="2 5" id="KW-0808">Transferase</keyword>
<dbReference type="PRINTS" id="PR02008">
    <property type="entry name" value="RCMTFAMILY"/>
</dbReference>
<dbReference type="EC" id="2.1.1.311" evidence="8"/>
<dbReference type="PROSITE" id="PS51686">
    <property type="entry name" value="SAM_MT_RSMB_NOP"/>
    <property type="match status" value="1"/>
</dbReference>
<dbReference type="GO" id="GO:0005730">
    <property type="term" value="C:nucleolus"/>
    <property type="evidence" value="ECO:0007669"/>
    <property type="project" value="TreeGrafter"/>
</dbReference>
<evidence type="ECO:0000259" key="7">
    <source>
        <dbReference type="PROSITE" id="PS51686"/>
    </source>
</evidence>
<reference evidence="8" key="1">
    <citation type="submission" date="2023-03" db="EMBL/GenBank/DDBJ databases">
        <title>Emydomyces testavorans Genome Sequence.</title>
        <authorList>
            <person name="Hoyer L."/>
        </authorList>
    </citation>
    <scope>NUCLEOTIDE SEQUENCE</scope>
    <source>
        <strain evidence="8">16-2883</strain>
    </source>
</reference>
<dbReference type="AlphaFoldDB" id="A0AAF0IKI8"/>
<sequence length="552" mass="60498">MSLYFDAVSILTAPSDAGGSLKSRIYNSHLKSSPPQIYALITEVTKWNAVLKEVVDNSNILAHEAKLTPLLSLLLVHDYLLSKKGIAAPASHPLRLAVERHKTRLNAELTKSRIRRGCASVEELRSRLAAATDQASGNGAPFDPRWVRINNACTTLAQELKTTFASYAPVVSLTELPTHEGKGYYLDEHIPDLLATASTSQLLSTRAYKEGKIILQDKASCFPAYLLLGDQAASWRGDLMDSCAAPGNKTTHLASLLCVAGQKKSKIYSLDASHARSKTLQKMVGIARVDDRVTVLAGQDFLALDPHDPRFKGVTGLLLDPSCSGSGIVKREDVPQLDLPQAKARNAPGPGTSGSSNRKRKRKPDAPALSITQSSVLDSSENEPSNGEIDIRRLTRLSNLQVQIIEHAFRFPSAIRVTYSTCSIHAQENENVVYRALKSPIARERGWKILRRVEQVEGLRKWKHRGWLKSEHRLADGEEMWELTATESDACLRCLPGDEEGTGGFFVAGFVRENDTSLVVETNIQRSSDGVEMDDGGDSDGSDETWEGFDTD</sequence>
<dbReference type="EMBL" id="CP120630">
    <property type="protein sequence ID" value="WEW61000.1"/>
    <property type="molecule type" value="Genomic_DNA"/>
</dbReference>
<dbReference type="GO" id="GO:0003723">
    <property type="term" value="F:RNA binding"/>
    <property type="evidence" value="ECO:0007669"/>
    <property type="project" value="UniProtKB-UniRule"/>
</dbReference>
<evidence type="ECO:0000256" key="3">
    <source>
        <dbReference type="ARBA" id="ARBA00022691"/>
    </source>
</evidence>
<keyword evidence="4 5" id="KW-0694">RNA-binding</keyword>
<dbReference type="Pfam" id="PF01189">
    <property type="entry name" value="Methyltr_RsmB-F"/>
    <property type="match status" value="1"/>
</dbReference>
<evidence type="ECO:0000256" key="1">
    <source>
        <dbReference type="ARBA" id="ARBA00022603"/>
    </source>
</evidence>
<gene>
    <name evidence="8" type="ORF">PRK78_006489</name>
</gene>
<evidence type="ECO:0000313" key="8">
    <source>
        <dbReference type="EMBL" id="WEW61000.1"/>
    </source>
</evidence>
<dbReference type="Gene3D" id="3.30.70.1170">
    <property type="entry name" value="Sun protein, domain 3"/>
    <property type="match status" value="1"/>
</dbReference>
<dbReference type="PANTHER" id="PTHR22807">
    <property type="entry name" value="NOP2 YEAST -RELATED NOL1/NOP2/FMU SUN DOMAIN-CONTAINING"/>
    <property type="match status" value="1"/>
</dbReference>
<feature type="domain" description="SAM-dependent MTase RsmB/NOP-type" evidence="7">
    <location>
        <begin position="135"/>
        <end position="513"/>
    </location>
</feature>
<evidence type="ECO:0000256" key="6">
    <source>
        <dbReference type="SAM" id="MobiDB-lite"/>
    </source>
</evidence>
<feature type="active site" description="Nucleophile" evidence="5">
    <location>
        <position position="422"/>
    </location>
</feature>
<feature type="binding site" evidence="5">
    <location>
        <position position="271"/>
    </location>
    <ligand>
        <name>S-adenosyl-L-methionine</name>
        <dbReference type="ChEBI" id="CHEBI:59789"/>
    </ligand>
</feature>
<evidence type="ECO:0000313" key="9">
    <source>
        <dbReference type="Proteomes" id="UP001219355"/>
    </source>
</evidence>
<feature type="binding site" evidence="5">
    <location>
        <position position="300"/>
    </location>
    <ligand>
        <name>S-adenosyl-L-methionine</name>
        <dbReference type="ChEBI" id="CHEBI:59789"/>
    </ligand>
</feature>
<evidence type="ECO:0000256" key="2">
    <source>
        <dbReference type="ARBA" id="ARBA00022679"/>
    </source>
</evidence>
<feature type="compositionally biased region" description="Acidic residues" evidence="6">
    <location>
        <begin position="531"/>
        <end position="552"/>
    </location>
</feature>
<proteinExistence type="inferred from homology"/>
<dbReference type="InterPro" id="IPR001678">
    <property type="entry name" value="MeTrfase_RsmB-F_NOP2_dom"/>
</dbReference>
<accession>A0AAF0IKI8</accession>
<dbReference type="SUPFAM" id="SSF53335">
    <property type="entry name" value="S-adenosyl-L-methionine-dependent methyltransferases"/>
    <property type="match status" value="1"/>
</dbReference>
<dbReference type="InterPro" id="IPR029063">
    <property type="entry name" value="SAM-dependent_MTases_sf"/>
</dbReference>
<keyword evidence="3 5" id="KW-0949">S-adenosyl-L-methionine</keyword>
<dbReference type="Gene3D" id="3.40.50.150">
    <property type="entry name" value="Vaccinia Virus protein VP39"/>
    <property type="match status" value="1"/>
</dbReference>
<organism evidence="8 9">
    <name type="scientific">Emydomyces testavorans</name>
    <dbReference type="NCBI Taxonomy" id="2070801"/>
    <lineage>
        <taxon>Eukaryota</taxon>
        <taxon>Fungi</taxon>
        <taxon>Dikarya</taxon>
        <taxon>Ascomycota</taxon>
        <taxon>Pezizomycotina</taxon>
        <taxon>Eurotiomycetes</taxon>
        <taxon>Eurotiomycetidae</taxon>
        <taxon>Onygenales</taxon>
        <taxon>Nannizziopsiaceae</taxon>
        <taxon>Emydomyces</taxon>
    </lineage>
</organism>
<keyword evidence="1 5" id="KW-0489">Methyltransferase</keyword>
<feature type="region of interest" description="Disordered" evidence="6">
    <location>
        <begin position="334"/>
        <end position="386"/>
    </location>
</feature>
<dbReference type="Pfam" id="PF21153">
    <property type="entry name" value="NSUN5_N"/>
    <property type="match status" value="1"/>
</dbReference>